<dbReference type="RefSeq" id="WP_386026758.1">
    <property type="nucleotide sequence ID" value="NZ_JBHUHX010000026.1"/>
</dbReference>
<evidence type="ECO:0000313" key="2">
    <source>
        <dbReference type="EMBL" id="MFD2112456.1"/>
    </source>
</evidence>
<dbReference type="EMBL" id="JBHUHX010000026">
    <property type="protein sequence ID" value="MFD2112456.1"/>
    <property type="molecule type" value="Genomic_DNA"/>
</dbReference>
<feature type="non-terminal residue" evidence="2">
    <location>
        <position position="1"/>
    </location>
</feature>
<proteinExistence type="predicted"/>
<accession>A0ABW4Y8F7</accession>
<dbReference type="Pfam" id="PF13946">
    <property type="entry name" value="DUF4214"/>
    <property type="match status" value="1"/>
</dbReference>
<name>A0ABW4Y8F7_9GAMM</name>
<dbReference type="InterPro" id="IPR038255">
    <property type="entry name" value="PBS_linker_sf"/>
</dbReference>
<feature type="domain" description="DUF4214" evidence="1">
    <location>
        <begin position="54"/>
        <end position="123"/>
    </location>
</feature>
<dbReference type="InterPro" id="IPR025282">
    <property type="entry name" value="DUF4214"/>
</dbReference>
<reference evidence="3" key="1">
    <citation type="journal article" date="2019" name="Int. J. Syst. Evol. Microbiol.">
        <title>The Global Catalogue of Microorganisms (GCM) 10K type strain sequencing project: providing services to taxonomists for standard genome sequencing and annotation.</title>
        <authorList>
            <consortium name="The Broad Institute Genomics Platform"/>
            <consortium name="The Broad Institute Genome Sequencing Center for Infectious Disease"/>
            <person name="Wu L."/>
            <person name="Ma J."/>
        </authorList>
    </citation>
    <scope>NUCLEOTIDE SEQUENCE [LARGE SCALE GENOMIC DNA]</scope>
    <source>
        <strain evidence="3">KACC 12597</strain>
    </source>
</reference>
<keyword evidence="3" id="KW-1185">Reference proteome</keyword>
<protein>
    <submittedName>
        <fullName evidence="2">DUF4214 domain-containing protein</fullName>
    </submittedName>
</protein>
<dbReference type="Gene3D" id="1.10.3130.20">
    <property type="entry name" value="Phycobilisome linker domain"/>
    <property type="match status" value="1"/>
</dbReference>
<sequence>VCSKISQEKQRTIVHSKFCVMGCLYGVFGRAPDAPGLGDWVSALDNGFSLQSVADSFLASPEFKAHYGSPLTNGSYVEQLYENFLNRSAEASGYDAWVGALDAGLLDRSDVLIAFSRSPEYQDLIAGDIANGILFDVWWQ</sequence>
<dbReference type="Proteomes" id="UP001597337">
    <property type="component" value="Unassembled WGS sequence"/>
</dbReference>
<evidence type="ECO:0000259" key="1">
    <source>
        <dbReference type="Pfam" id="PF13946"/>
    </source>
</evidence>
<evidence type="ECO:0000313" key="3">
    <source>
        <dbReference type="Proteomes" id="UP001597337"/>
    </source>
</evidence>
<comment type="caution">
    <text evidence="2">The sequence shown here is derived from an EMBL/GenBank/DDBJ whole genome shotgun (WGS) entry which is preliminary data.</text>
</comment>
<organism evidence="2 3">
    <name type="scientific">Thiorhodococcus fuscus</name>
    <dbReference type="NCBI Taxonomy" id="527200"/>
    <lineage>
        <taxon>Bacteria</taxon>
        <taxon>Pseudomonadati</taxon>
        <taxon>Pseudomonadota</taxon>
        <taxon>Gammaproteobacteria</taxon>
        <taxon>Chromatiales</taxon>
        <taxon>Chromatiaceae</taxon>
        <taxon>Thiorhodococcus</taxon>
    </lineage>
</organism>
<gene>
    <name evidence="2" type="ORF">ACFSJC_11450</name>
</gene>